<dbReference type="GeneID" id="100573042"/>
<reference evidence="2" key="2">
    <citation type="submission" date="2022-06" db="UniProtKB">
        <authorList>
            <consortium name="EnsemblMetazoa"/>
        </authorList>
    </citation>
    <scope>IDENTIFICATION</scope>
</reference>
<keyword evidence="3" id="KW-1185">Reference proteome</keyword>
<accession>A0A8R1W8I2</accession>
<evidence type="ECO:0000256" key="1">
    <source>
        <dbReference type="SAM" id="Phobius"/>
    </source>
</evidence>
<sequence>MIKNINNIFSILLMLTFIGCIYATLKDDCWAELRTGGFLKYVRGNGYINKDPSEIESIINTEWNGSIPAEHEDKTYMIDFVNFCSKYPNLKKPIEFCISYEEVGNPNLR</sequence>
<name>A0A8R1W8I2_ACYPI</name>
<keyword evidence="1" id="KW-0472">Membrane</keyword>
<dbReference type="EnsemblMetazoa" id="XM_003243862.3">
    <property type="protein sequence ID" value="XP_003243910.1"/>
    <property type="gene ID" value="LOC100573042"/>
</dbReference>
<dbReference type="AlphaFoldDB" id="A0A8R1W8I2"/>
<feature type="transmembrane region" description="Helical" evidence="1">
    <location>
        <begin position="7"/>
        <end position="25"/>
    </location>
</feature>
<reference evidence="3" key="1">
    <citation type="submission" date="2010-06" db="EMBL/GenBank/DDBJ databases">
        <authorList>
            <person name="Jiang H."/>
            <person name="Abraham K."/>
            <person name="Ali S."/>
            <person name="Alsbrooks S.L."/>
            <person name="Anim B.N."/>
            <person name="Anosike U.S."/>
            <person name="Attaway T."/>
            <person name="Bandaranaike D.P."/>
            <person name="Battles P.K."/>
            <person name="Bell S.N."/>
            <person name="Bell A.V."/>
            <person name="Beltran B."/>
            <person name="Bickham C."/>
            <person name="Bustamante Y."/>
            <person name="Caleb T."/>
            <person name="Canada A."/>
            <person name="Cardenas V."/>
            <person name="Carter K."/>
            <person name="Chacko J."/>
            <person name="Chandrabose M.N."/>
            <person name="Chavez D."/>
            <person name="Chavez A."/>
            <person name="Chen L."/>
            <person name="Chu H.-S."/>
            <person name="Claassen K.J."/>
            <person name="Cockrell R."/>
            <person name="Collins M."/>
            <person name="Cooper J.A."/>
            <person name="Cree A."/>
            <person name="Curry S.M."/>
            <person name="Da Y."/>
            <person name="Dao M.D."/>
            <person name="Das B."/>
            <person name="Davila M.-L."/>
            <person name="Davy-Carroll L."/>
            <person name="Denson S."/>
            <person name="Dinh H."/>
            <person name="Ebong V.E."/>
            <person name="Edwards J.R."/>
            <person name="Egan A."/>
            <person name="El-Daye J."/>
            <person name="Escobedo L."/>
            <person name="Fernandez S."/>
            <person name="Fernando P.R."/>
            <person name="Flagg N."/>
            <person name="Forbes L.D."/>
            <person name="Fowler R.G."/>
            <person name="Fu Q."/>
            <person name="Gabisi R.A."/>
            <person name="Ganer J."/>
            <person name="Garbino Pronczuk A."/>
            <person name="Garcia R.M."/>
            <person name="Garner T."/>
            <person name="Garrett T.E."/>
            <person name="Gonzalez D.A."/>
            <person name="Hamid H."/>
            <person name="Hawkins E.S."/>
            <person name="Hirani K."/>
            <person name="Hogues M.E."/>
            <person name="Hollins B."/>
            <person name="Hsiao C.-H."/>
            <person name="Jabil R."/>
            <person name="James M.L."/>
            <person name="Jhangiani S.N."/>
            <person name="Johnson B."/>
            <person name="Johnson Q."/>
            <person name="Joshi V."/>
            <person name="Kalu J.B."/>
            <person name="Kam C."/>
            <person name="Kashfia A."/>
            <person name="Keebler J."/>
            <person name="Kisamo H."/>
            <person name="Kovar C.L."/>
            <person name="Lago L.A."/>
            <person name="Lai C.-Y."/>
            <person name="Laidlaw J."/>
            <person name="Lara F."/>
            <person name="Le T.-K."/>
            <person name="Lee S.L."/>
            <person name="Legall F.H."/>
            <person name="Lemon S.J."/>
            <person name="Lewis L.R."/>
            <person name="Li B."/>
            <person name="Liu Y."/>
            <person name="Liu Y.-S."/>
            <person name="Lopez J."/>
            <person name="Lozado R.J."/>
            <person name="Lu J."/>
            <person name="Madu R.C."/>
            <person name="Maheshwari M."/>
            <person name="Maheshwari R."/>
            <person name="Malloy K."/>
            <person name="Martinez E."/>
            <person name="Mathew T."/>
            <person name="Mercado I.C."/>
            <person name="Mercado C."/>
            <person name="Meyer B."/>
            <person name="Montgomery K."/>
            <person name="Morgan M.B."/>
            <person name="Munidasa M."/>
            <person name="Nazareth L.V."/>
            <person name="Nelson J."/>
            <person name="Ng B.M."/>
            <person name="Nguyen N.B."/>
            <person name="Nguyen P.Q."/>
            <person name="Nguyen T."/>
            <person name="Obregon M."/>
            <person name="Okwuonu G.O."/>
            <person name="Onwere C.G."/>
            <person name="Orozco G."/>
            <person name="Parra A."/>
            <person name="Patel S."/>
            <person name="Patil S."/>
            <person name="Perez A."/>
            <person name="Perez Y."/>
            <person name="Pham C."/>
            <person name="Primus E.L."/>
            <person name="Pu L.-L."/>
            <person name="Puazo M."/>
            <person name="Qin X."/>
            <person name="Quiroz J.B."/>
            <person name="Reese J."/>
            <person name="Richards S."/>
            <person name="Rives C.M."/>
            <person name="Robberts R."/>
            <person name="Ruiz S.J."/>
            <person name="Ruiz M.J."/>
            <person name="Santibanez J."/>
            <person name="Schneider B.W."/>
            <person name="Sisson I."/>
            <person name="Smith M."/>
            <person name="Sodergren E."/>
            <person name="Song X.-Z."/>
            <person name="Song B.B."/>
            <person name="Summersgill H."/>
            <person name="Thelus R."/>
            <person name="Thornton R.D."/>
            <person name="Trejos Z.Y."/>
            <person name="Usmani K."/>
            <person name="Vattathil S."/>
            <person name="Villasana D."/>
            <person name="Walker D.L."/>
            <person name="Wang S."/>
            <person name="Wang K."/>
            <person name="White C.S."/>
            <person name="Williams A.C."/>
            <person name="Williamson J."/>
            <person name="Wilson K."/>
            <person name="Woghiren I.O."/>
            <person name="Woodworth J.R."/>
            <person name="Worley K.C."/>
            <person name="Wright R.A."/>
            <person name="Wu W."/>
            <person name="Young L."/>
            <person name="Zhang L."/>
            <person name="Zhang J."/>
            <person name="Zhu Y."/>
            <person name="Muzny D.M."/>
            <person name="Weinstock G."/>
            <person name="Gibbs R.A."/>
        </authorList>
    </citation>
    <scope>NUCLEOTIDE SEQUENCE [LARGE SCALE GENOMIC DNA]</scope>
    <source>
        <strain evidence="3">LSR1</strain>
    </source>
</reference>
<dbReference type="PROSITE" id="PS51257">
    <property type="entry name" value="PROKAR_LIPOPROTEIN"/>
    <property type="match status" value="1"/>
</dbReference>
<proteinExistence type="predicted"/>
<evidence type="ECO:0000313" key="3">
    <source>
        <dbReference type="Proteomes" id="UP000007819"/>
    </source>
</evidence>
<protein>
    <recommendedName>
        <fullName evidence="4">Lipoprotein</fullName>
    </recommendedName>
</protein>
<dbReference type="RefSeq" id="XP_003243910.1">
    <property type="nucleotide sequence ID" value="XM_003243862.2"/>
</dbReference>
<evidence type="ECO:0008006" key="4">
    <source>
        <dbReference type="Google" id="ProtNLM"/>
    </source>
</evidence>
<keyword evidence="1" id="KW-0812">Transmembrane</keyword>
<organism evidence="2 3">
    <name type="scientific">Acyrthosiphon pisum</name>
    <name type="common">Pea aphid</name>
    <dbReference type="NCBI Taxonomy" id="7029"/>
    <lineage>
        <taxon>Eukaryota</taxon>
        <taxon>Metazoa</taxon>
        <taxon>Ecdysozoa</taxon>
        <taxon>Arthropoda</taxon>
        <taxon>Hexapoda</taxon>
        <taxon>Insecta</taxon>
        <taxon>Pterygota</taxon>
        <taxon>Neoptera</taxon>
        <taxon>Paraneoptera</taxon>
        <taxon>Hemiptera</taxon>
        <taxon>Sternorrhyncha</taxon>
        <taxon>Aphidomorpha</taxon>
        <taxon>Aphidoidea</taxon>
        <taxon>Aphididae</taxon>
        <taxon>Macrosiphini</taxon>
        <taxon>Acyrthosiphon</taxon>
    </lineage>
</organism>
<evidence type="ECO:0000313" key="2">
    <source>
        <dbReference type="EnsemblMetazoa" id="XP_003243910.1"/>
    </source>
</evidence>
<dbReference type="Proteomes" id="UP000007819">
    <property type="component" value="Chromosome X"/>
</dbReference>
<dbReference type="KEGG" id="api:100573042"/>
<keyword evidence="1" id="KW-1133">Transmembrane helix</keyword>